<evidence type="ECO:0000256" key="1">
    <source>
        <dbReference type="SAM" id="MobiDB-lite"/>
    </source>
</evidence>
<keyword evidence="3" id="KW-1185">Reference proteome</keyword>
<feature type="compositionally biased region" description="Basic and acidic residues" evidence="1">
    <location>
        <begin position="57"/>
        <end position="82"/>
    </location>
</feature>
<accession>A0AAE0CSN7</accession>
<comment type="caution">
    <text evidence="2">The sequence shown here is derived from an EMBL/GenBank/DDBJ whole genome shotgun (WGS) entry which is preliminary data.</text>
</comment>
<feature type="region of interest" description="Disordered" evidence="1">
    <location>
        <begin position="30"/>
        <end position="82"/>
    </location>
</feature>
<reference evidence="2" key="1">
    <citation type="journal article" date="2023" name="Plant J.">
        <title>Genome sequences and population genomics provide insights into the demographic history, inbreeding, and mutation load of two 'living fossil' tree species of Dipteronia.</title>
        <authorList>
            <person name="Feng Y."/>
            <person name="Comes H.P."/>
            <person name="Chen J."/>
            <person name="Zhu S."/>
            <person name="Lu R."/>
            <person name="Zhang X."/>
            <person name="Li P."/>
            <person name="Qiu J."/>
            <person name="Olsen K.M."/>
            <person name="Qiu Y."/>
        </authorList>
    </citation>
    <scope>NUCLEOTIDE SEQUENCE</scope>
    <source>
        <strain evidence="2">KIB01</strain>
    </source>
</reference>
<evidence type="ECO:0000313" key="2">
    <source>
        <dbReference type="EMBL" id="KAK2661929.1"/>
    </source>
</evidence>
<dbReference type="Proteomes" id="UP001280121">
    <property type="component" value="Unassembled WGS sequence"/>
</dbReference>
<protein>
    <submittedName>
        <fullName evidence="2">Uncharacterized protein</fullName>
    </submittedName>
</protein>
<gene>
    <name evidence="2" type="ORF">Ddye_000503</name>
</gene>
<dbReference type="AlphaFoldDB" id="A0AAE0CSN7"/>
<dbReference type="EMBL" id="JANJYI010000001">
    <property type="protein sequence ID" value="KAK2661929.1"/>
    <property type="molecule type" value="Genomic_DNA"/>
</dbReference>
<proteinExistence type="predicted"/>
<name>A0AAE0CSN7_9ROSI</name>
<evidence type="ECO:0000313" key="3">
    <source>
        <dbReference type="Proteomes" id="UP001280121"/>
    </source>
</evidence>
<organism evidence="2 3">
    <name type="scientific">Dipteronia dyeriana</name>
    <dbReference type="NCBI Taxonomy" id="168575"/>
    <lineage>
        <taxon>Eukaryota</taxon>
        <taxon>Viridiplantae</taxon>
        <taxon>Streptophyta</taxon>
        <taxon>Embryophyta</taxon>
        <taxon>Tracheophyta</taxon>
        <taxon>Spermatophyta</taxon>
        <taxon>Magnoliopsida</taxon>
        <taxon>eudicotyledons</taxon>
        <taxon>Gunneridae</taxon>
        <taxon>Pentapetalae</taxon>
        <taxon>rosids</taxon>
        <taxon>malvids</taxon>
        <taxon>Sapindales</taxon>
        <taxon>Sapindaceae</taxon>
        <taxon>Hippocastanoideae</taxon>
        <taxon>Acereae</taxon>
        <taxon>Dipteronia</taxon>
    </lineage>
</organism>
<sequence length="82" mass="8966">MADKLSKIFIVRQQFQMFARTELVATEAERGQPYDAGIDEAIQDPLSGGQEAIPDAVHAKPSDIDGSEPEHCHGSELMHSDT</sequence>